<keyword evidence="7" id="KW-1185">Reference proteome</keyword>
<keyword evidence="3" id="KW-0238">DNA-binding</keyword>
<dbReference type="Proteomes" id="UP000613208">
    <property type="component" value="Unassembled WGS sequence"/>
</dbReference>
<accession>A0A916VDR7</accession>
<dbReference type="PANTHER" id="PTHR30346:SF28">
    <property type="entry name" value="HTH-TYPE TRANSCRIPTIONAL REGULATOR CYNR"/>
    <property type="match status" value="1"/>
</dbReference>
<comment type="caution">
    <text evidence="6">The sequence shown here is derived from an EMBL/GenBank/DDBJ whole genome shotgun (WGS) entry which is preliminary data.</text>
</comment>
<dbReference type="EMBL" id="BLYI01000031">
    <property type="protein sequence ID" value="GFO85252.1"/>
    <property type="molecule type" value="Genomic_DNA"/>
</dbReference>
<feature type="domain" description="HTH lysR-type" evidence="5">
    <location>
        <begin position="2"/>
        <end position="59"/>
    </location>
</feature>
<evidence type="ECO:0000313" key="7">
    <source>
        <dbReference type="Proteomes" id="UP000613208"/>
    </source>
</evidence>
<dbReference type="GO" id="GO:0003677">
    <property type="term" value="F:DNA binding"/>
    <property type="evidence" value="ECO:0007669"/>
    <property type="project" value="UniProtKB-KW"/>
</dbReference>
<dbReference type="GO" id="GO:0032993">
    <property type="term" value="C:protein-DNA complex"/>
    <property type="evidence" value="ECO:0007669"/>
    <property type="project" value="TreeGrafter"/>
</dbReference>
<evidence type="ECO:0000313" key="6">
    <source>
        <dbReference type="EMBL" id="GFO85252.1"/>
    </source>
</evidence>
<name>A0A916VDR7_9FIRM</name>
<keyword evidence="4" id="KW-0804">Transcription</keyword>
<dbReference type="CDD" id="cd05466">
    <property type="entry name" value="PBP2_LTTR_substrate"/>
    <property type="match status" value="1"/>
</dbReference>
<dbReference type="Pfam" id="PF03466">
    <property type="entry name" value="LysR_substrate"/>
    <property type="match status" value="1"/>
</dbReference>
<dbReference type="PANTHER" id="PTHR30346">
    <property type="entry name" value="TRANSCRIPTIONAL DUAL REGULATOR HCAR-RELATED"/>
    <property type="match status" value="1"/>
</dbReference>
<dbReference type="FunFam" id="1.10.10.10:FF:000001">
    <property type="entry name" value="LysR family transcriptional regulator"/>
    <property type="match status" value="1"/>
</dbReference>
<evidence type="ECO:0000256" key="4">
    <source>
        <dbReference type="ARBA" id="ARBA00023163"/>
    </source>
</evidence>
<dbReference type="InterPro" id="IPR036390">
    <property type="entry name" value="WH_DNA-bd_sf"/>
</dbReference>
<dbReference type="SUPFAM" id="SSF53850">
    <property type="entry name" value="Periplasmic binding protein-like II"/>
    <property type="match status" value="1"/>
</dbReference>
<dbReference type="PROSITE" id="PS50931">
    <property type="entry name" value="HTH_LYSR"/>
    <property type="match status" value="1"/>
</dbReference>
<dbReference type="InterPro" id="IPR036388">
    <property type="entry name" value="WH-like_DNA-bd_sf"/>
</dbReference>
<keyword evidence="2" id="KW-0805">Transcription regulation</keyword>
<evidence type="ECO:0000256" key="3">
    <source>
        <dbReference type="ARBA" id="ARBA00023125"/>
    </source>
</evidence>
<dbReference type="AlphaFoldDB" id="A0A916VDR7"/>
<dbReference type="Pfam" id="PF00126">
    <property type="entry name" value="HTH_1"/>
    <property type="match status" value="1"/>
</dbReference>
<reference evidence="6" key="1">
    <citation type="submission" date="2020-06" db="EMBL/GenBank/DDBJ databases">
        <title>Characterization of fructooligosaccharide metabolism and fructooligosaccharide-degrading enzymes in human commensal butyrate producers.</title>
        <authorList>
            <person name="Tanno H."/>
            <person name="Fujii T."/>
            <person name="Hirano K."/>
            <person name="Maeno S."/>
            <person name="Tonozuka T."/>
            <person name="Sakamoto M."/>
            <person name="Ohkuma M."/>
            <person name="Tochio T."/>
            <person name="Endo A."/>
        </authorList>
    </citation>
    <scope>NUCLEOTIDE SEQUENCE</scope>
    <source>
        <strain evidence="6">JCM 17466</strain>
    </source>
</reference>
<dbReference type="InterPro" id="IPR005119">
    <property type="entry name" value="LysR_subst-bd"/>
</dbReference>
<evidence type="ECO:0000256" key="2">
    <source>
        <dbReference type="ARBA" id="ARBA00023015"/>
    </source>
</evidence>
<proteinExistence type="inferred from homology"/>
<comment type="similarity">
    <text evidence="1">Belongs to the LysR transcriptional regulatory family.</text>
</comment>
<dbReference type="GO" id="GO:0003700">
    <property type="term" value="F:DNA-binding transcription factor activity"/>
    <property type="evidence" value="ECO:0007669"/>
    <property type="project" value="InterPro"/>
</dbReference>
<dbReference type="Gene3D" id="1.10.10.10">
    <property type="entry name" value="Winged helix-like DNA-binding domain superfamily/Winged helix DNA-binding domain"/>
    <property type="match status" value="1"/>
</dbReference>
<gene>
    <name evidence="6" type="ORF">ANBU17_15990</name>
</gene>
<dbReference type="Gene3D" id="3.40.190.10">
    <property type="entry name" value="Periplasmic binding protein-like II"/>
    <property type="match status" value="2"/>
</dbReference>
<protein>
    <recommendedName>
        <fullName evidence="5">HTH lysR-type domain-containing protein</fullName>
    </recommendedName>
</protein>
<dbReference type="RefSeq" id="WP_201310953.1">
    <property type="nucleotide sequence ID" value="NZ_BLYI01000031.1"/>
</dbReference>
<evidence type="ECO:0000259" key="5">
    <source>
        <dbReference type="PROSITE" id="PS50931"/>
    </source>
</evidence>
<dbReference type="PRINTS" id="PR00039">
    <property type="entry name" value="HTHLYSR"/>
</dbReference>
<organism evidence="6 7">
    <name type="scientific">Anaerostipes butyraticus</name>
    <dbReference type="NCBI Taxonomy" id="645466"/>
    <lineage>
        <taxon>Bacteria</taxon>
        <taxon>Bacillati</taxon>
        <taxon>Bacillota</taxon>
        <taxon>Clostridia</taxon>
        <taxon>Lachnospirales</taxon>
        <taxon>Lachnospiraceae</taxon>
        <taxon>Anaerostipes</taxon>
    </lineage>
</organism>
<sequence>MFELHQLEQLIAVAECGTLSRAAEKLHISQPALSRSIQKLESELQAELFLRSKNKIELNDNGNLAVECARKVVGQAEDMVEQVRSYDRNQRTIFIGSCAPAPLWELSPVLSSLYPDKAISTEMKEPDQLLQGLMRSDYQIIILPEPVESDELYCTRWGEEHLMFSLPPAHPLSGSKALHLKDMDGETMLLFSRIGFWQRIPSEKMTSSHFLVQQNTYDFEELIRHSALPYFSSDLALKQQGPEPNRIFIPILDPEANITYYLAVKKQSRKKFSALFQRIRRSMDNDT</sequence>
<dbReference type="InterPro" id="IPR000847">
    <property type="entry name" value="LysR_HTH_N"/>
</dbReference>
<dbReference type="SUPFAM" id="SSF46785">
    <property type="entry name" value="Winged helix' DNA-binding domain"/>
    <property type="match status" value="1"/>
</dbReference>
<evidence type="ECO:0000256" key="1">
    <source>
        <dbReference type="ARBA" id="ARBA00009437"/>
    </source>
</evidence>